<dbReference type="InterPro" id="IPR012160">
    <property type="entry name" value="LtaS-like"/>
</dbReference>
<dbReference type="InterPro" id="IPR050448">
    <property type="entry name" value="OpgB/LTA_synthase_biosynth"/>
</dbReference>
<dbReference type="InterPro" id="IPR000917">
    <property type="entry name" value="Sulfatase_N"/>
</dbReference>
<protein>
    <submittedName>
        <fullName evidence="11">LTA synthase family protein</fullName>
    </submittedName>
</protein>
<comment type="similarity">
    <text evidence="3 8">Belongs to the LTA synthase family.</text>
</comment>
<proteinExistence type="inferred from homology"/>
<evidence type="ECO:0000256" key="2">
    <source>
        <dbReference type="ARBA" id="ARBA00004936"/>
    </source>
</evidence>
<feature type="domain" description="Sulfatase N-terminal" evidence="10">
    <location>
        <begin position="185"/>
        <end position="472"/>
    </location>
</feature>
<dbReference type="PANTHER" id="PTHR47371">
    <property type="entry name" value="LIPOTEICHOIC ACID SYNTHASE"/>
    <property type="match status" value="1"/>
</dbReference>
<evidence type="ECO:0000256" key="3">
    <source>
        <dbReference type="ARBA" id="ARBA00009983"/>
    </source>
</evidence>
<evidence type="ECO:0000256" key="1">
    <source>
        <dbReference type="ARBA" id="ARBA00004651"/>
    </source>
</evidence>
<dbReference type="Pfam" id="PF00884">
    <property type="entry name" value="Sulfatase"/>
    <property type="match status" value="1"/>
</dbReference>
<keyword evidence="7 8" id="KW-0472">Membrane</keyword>
<organism evidence="11 12">
    <name type="scientific">Litchfieldia luteola</name>
    <dbReference type="NCBI Taxonomy" id="682179"/>
    <lineage>
        <taxon>Bacteria</taxon>
        <taxon>Bacillati</taxon>
        <taxon>Bacillota</taxon>
        <taxon>Bacilli</taxon>
        <taxon>Bacillales</taxon>
        <taxon>Bacillaceae</taxon>
        <taxon>Litchfieldia</taxon>
    </lineage>
</organism>
<dbReference type="Gene3D" id="3.30.1120.170">
    <property type="match status" value="1"/>
</dbReference>
<evidence type="ECO:0000256" key="9">
    <source>
        <dbReference type="SAM" id="Phobius"/>
    </source>
</evidence>
<keyword evidence="12" id="KW-1185">Reference proteome</keyword>
<evidence type="ECO:0000313" key="11">
    <source>
        <dbReference type="EMBL" id="MBE4907187.1"/>
    </source>
</evidence>
<accession>A0ABR9QFB5</accession>
<dbReference type="SUPFAM" id="SSF53649">
    <property type="entry name" value="Alkaline phosphatase-like"/>
    <property type="match status" value="1"/>
</dbReference>
<evidence type="ECO:0000313" key="12">
    <source>
        <dbReference type="Proteomes" id="UP001516662"/>
    </source>
</evidence>
<evidence type="ECO:0000256" key="6">
    <source>
        <dbReference type="ARBA" id="ARBA00022989"/>
    </source>
</evidence>
<dbReference type="Gene3D" id="3.40.720.10">
    <property type="entry name" value="Alkaline Phosphatase, subunit A"/>
    <property type="match status" value="1"/>
</dbReference>
<evidence type="ECO:0000259" key="10">
    <source>
        <dbReference type="Pfam" id="PF00884"/>
    </source>
</evidence>
<evidence type="ECO:0000256" key="7">
    <source>
        <dbReference type="ARBA" id="ARBA00023136"/>
    </source>
</evidence>
<dbReference type="PIRSF" id="PIRSF005091">
    <property type="entry name" value="Mmb_sulf_HI1246"/>
    <property type="match status" value="1"/>
</dbReference>
<reference evidence="11 12" key="1">
    <citation type="submission" date="2020-10" db="EMBL/GenBank/DDBJ databases">
        <title>Bacillus sp. HD4P25, an endophyte from a halophyte.</title>
        <authorList>
            <person name="Sun J.-Q."/>
        </authorList>
    </citation>
    <scope>NUCLEOTIDE SEQUENCE [LARGE SCALE GENOMIC DNA]</scope>
    <source>
        <strain evidence="11 12">YIM 93174</strain>
    </source>
</reference>
<evidence type="ECO:0000256" key="5">
    <source>
        <dbReference type="ARBA" id="ARBA00022692"/>
    </source>
</evidence>
<feature type="transmembrane region" description="Helical" evidence="9">
    <location>
        <begin position="16"/>
        <end position="34"/>
    </location>
</feature>
<keyword evidence="5 9" id="KW-0812">Transmembrane</keyword>
<dbReference type="PANTHER" id="PTHR47371:SF3">
    <property type="entry name" value="PHOSPHOGLYCEROL TRANSFERASE I"/>
    <property type="match status" value="1"/>
</dbReference>
<dbReference type="InterPro" id="IPR017850">
    <property type="entry name" value="Alkaline_phosphatase_core_sf"/>
</dbReference>
<comment type="pathway">
    <text evidence="2">Cell wall biogenesis; lipoteichoic acid biosynthesis.</text>
</comment>
<feature type="transmembrane region" description="Helical" evidence="9">
    <location>
        <begin position="101"/>
        <end position="120"/>
    </location>
</feature>
<evidence type="ECO:0000256" key="4">
    <source>
        <dbReference type="ARBA" id="ARBA00022475"/>
    </source>
</evidence>
<keyword evidence="6 9" id="KW-1133">Transmembrane helix</keyword>
<feature type="transmembrane region" description="Helical" evidence="9">
    <location>
        <begin position="73"/>
        <end position="89"/>
    </location>
</feature>
<comment type="caution">
    <text evidence="11">The sequence shown here is derived from an EMBL/GenBank/DDBJ whole genome shotgun (WGS) entry which is preliminary data.</text>
</comment>
<sequence length="564" mass="64532">MSIGLVTVGLLSNHKFTNYMAAIFYILVSCLHYADVVYQRYYHAILRIELVAVAGQLRTVHDSVLSLLTWSDVVYFIDIPILLLILFLIKRPVVKTKRYMLLPGILLLLVISFTSFKFTYSDQYKVSLTGVVPAHVNDVFRTLYDKFYIAETFLKGETLKEVRGALEQKFEEQKSLPEFGKYKGKNLIVVQAESLNTFPVGLKIEGESITPNIDELINTSHYYPNTFLQIGRGNTSDAEFVANNSLYPMSHLGVYKRYPDNHYLSLGNVLKENGYSTSATHGNLPEFWNRLAAYDAQGYEEFYHSEHSSIRSDEIIGLGISDESMFTQMIDIYKQEQKPFYNFFVTLTLHRPFILPEQYQYLQLPGHFEDTPTGNYLQSVRYFDEALGIFIEKLKEEGLWDETIFVMYGDHYGPVPSDAEEIYDLTGVVFDKKESFKVPLIIHHPGQTEGELHTSVGSQMDIYPTLSVLLGINQPLIQLGTSLDANKEKIVGFAYETTKYSFYSDDFDYLASHDGVFEHGVCIDNTSNSEIDVSYCREGYDKVLQDIRLSGTLLKHNFITKIFE</sequence>
<name>A0ABR9QFB5_9BACI</name>
<dbReference type="Proteomes" id="UP001516662">
    <property type="component" value="Unassembled WGS sequence"/>
</dbReference>
<dbReference type="EMBL" id="JADCLJ010000007">
    <property type="protein sequence ID" value="MBE4907187.1"/>
    <property type="molecule type" value="Genomic_DNA"/>
</dbReference>
<dbReference type="CDD" id="cd16015">
    <property type="entry name" value="LTA_synthase"/>
    <property type="match status" value="1"/>
</dbReference>
<comment type="subcellular location">
    <subcellularLocation>
        <location evidence="1">Cell membrane</location>
        <topology evidence="1">Multi-pass membrane protein</topology>
    </subcellularLocation>
</comment>
<gene>
    <name evidence="11" type="ORF">IMZ08_03825</name>
</gene>
<evidence type="ECO:0000256" key="8">
    <source>
        <dbReference type="PIRNR" id="PIRNR005091"/>
    </source>
</evidence>
<keyword evidence="4 8" id="KW-1003">Cell membrane</keyword>